<name>C7DHL2_MICA2</name>
<dbReference type="PANTHER" id="PTHR46623:SF6">
    <property type="entry name" value="ALPHA_BETA-HYDROLASES SUPERFAMILY PROTEIN"/>
    <property type="match status" value="1"/>
</dbReference>
<evidence type="ECO:0000259" key="1">
    <source>
        <dbReference type="Pfam" id="PF01738"/>
    </source>
</evidence>
<protein>
    <submittedName>
        <fullName evidence="2">Carboxymethylenebutenolidase</fullName>
    </submittedName>
</protein>
<feature type="domain" description="Dienelactone hydrolase" evidence="1">
    <location>
        <begin position="21"/>
        <end position="272"/>
    </location>
</feature>
<dbReference type="Pfam" id="PF01738">
    <property type="entry name" value="DLH"/>
    <property type="match status" value="1"/>
</dbReference>
<evidence type="ECO:0000313" key="2">
    <source>
        <dbReference type="EMBL" id="EET90114.1"/>
    </source>
</evidence>
<proteinExistence type="predicted"/>
<dbReference type="Proteomes" id="UP000332487">
    <property type="component" value="Unassembled WGS sequence"/>
</dbReference>
<sequence>MRGKMTNGEMIKYASRAGEVAAYISKPEKTSKPAPGVILIHEIFGLSDHIKDVADRLARAGYVTIAPDLFSIPEIAGVLTSENLSEAMKFMHTLPMEKMRDTDYVAQALEKYETGNKQGLLAAMQMAFMGGMPKPKLVEEMKGAAAYLRSLDGVNADKIGSMGFCFGGGMSILLACNEKIDACIIFYGENPDPISLVENVKGPIMGIYGGKDIRISSNVDKLLSAAVQYNKAFEMKLYPEAAHAFFNDTNERTYNKAAAEDAWERVLSFFSKNLSSGQ</sequence>
<dbReference type="InterPro" id="IPR029058">
    <property type="entry name" value="AB_hydrolase_fold"/>
</dbReference>
<dbReference type="EMBL" id="GG697240">
    <property type="protein sequence ID" value="EET90114.1"/>
    <property type="molecule type" value="Genomic_DNA"/>
</dbReference>
<dbReference type="Gene3D" id="3.40.50.1820">
    <property type="entry name" value="alpha/beta hydrolase"/>
    <property type="match status" value="1"/>
</dbReference>
<reference evidence="2 3" key="2">
    <citation type="journal article" date="2010" name="Proc. Natl. Acad. Sci. U.S.A.">
        <title>Enigmatic, ultrasmall, uncultivated Archaea.</title>
        <authorList>
            <person name="Baker B.J."/>
            <person name="Comolli L.R."/>
            <person name="Dick G.J."/>
            <person name="Hauser L.J."/>
            <person name="Hyatt D."/>
            <person name="Dill B.D."/>
            <person name="Land M.L."/>
            <person name="Verberkmoes N.C."/>
            <person name="Hettich R.L."/>
            <person name="Banfield J.F."/>
        </authorList>
    </citation>
    <scope>NUCLEOTIDE SEQUENCE [LARGE SCALE GENOMIC DNA]</scope>
    <source>
        <strain evidence="2">ARMAN-2</strain>
    </source>
</reference>
<organism evidence="2 3">
    <name type="scientific">Candidatus Micrarchaeum acidiphilum ARMAN-2</name>
    <dbReference type="NCBI Taxonomy" id="425595"/>
    <lineage>
        <taxon>Archaea</taxon>
        <taxon>Candidatus Micrarchaeota</taxon>
        <taxon>Candidatus Micrarchaeia</taxon>
        <taxon>Candidatus Micrarchaeales</taxon>
        <taxon>Candidatus Micrarchaeaceae</taxon>
        <taxon>Candidatus Micrarchaeum</taxon>
    </lineage>
</organism>
<dbReference type="ESTHER" id="9eury-c7dhl2">
    <property type="family name" value="Dienelactone_hydrolase"/>
</dbReference>
<dbReference type="InterPro" id="IPR002925">
    <property type="entry name" value="Dienelactn_hydro"/>
</dbReference>
<dbReference type="GO" id="GO:0016787">
    <property type="term" value="F:hydrolase activity"/>
    <property type="evidence" value="ECO:0007669"/>
    <property type="project" value="InterPro"/>
</dbReference>
<dbReference type="InterPro" id="IPR051049">
    <property type="entry name" value="Dienelactone_hydrolase-like"/>
</dbReference>
<gene>
    <name evidence="2" type="ORF">UNLARM2_0555</name>
</gene>
<dbReference type="PANTHER" id="PTHR46623">
    <property type="entry name" value="CARBOXYMETHYLENEBUTENOLIDASE-RELATED"/>
    <property type="match status" value="1"/>
</dbReference>
<accession>C7DHL2</accession>
<dbReference type="AlphaFoldDB" id="C7DHL2"/>
<evidence type="ECO:0000313" key="3">
    <source>
        <dbReference type="Proteomes" id="UP000332487"/>
    </source>
</evidence>
<keyword evidence="3" id="KW-1185">Reference proteome</keyword>
<dbReference type="SUPFAM" id="SSF53474">
    <property type="entry name" value="alpha/beta-Hydrolases"/>
    <property type="match status" value="1"/>
</dbReference>
<reference evidence="2 3" key="1">
    <citation type="journal article" date="2009" name="Genome Biol.">
        <title>Community-wide analysis of microbial genome sequence signatures.</title>
        <authorList>
            <person name="Dick G.J."/>
            <person name="Andersson A.F."/>
            <person name="Baker B.J."/>
            <person name="Simmons S.L."/>
            <person name="Thomas B.C."/>
            <person name="Yelton A.P."/>
            <person name="Banfield J.F."/>
        </authorList>
    </citation>
    <scope>NUCLEOTIDE SEQUENCE [LARGE SCALE GENOMIC DNA]</scope>
    <source>
        <strain evidence="2">ARMAN-2</strain>
    </source>
</reference>